<evidence type="ECO:0008006" key="4">
    <source>
        <dbReference type="Google" id="ProtNLM"/>
    </source>
</evidence>
<comment type="caution">
    <text evidence="2">The sequence shown here is derived from an EMBL/GenBank/DDBJ whole genome shotgun (WGS) entry which is preliminary data.</text>
</comment>
<organism evidence="2 3">
    <name type="scientific">Dillenia turbinata</name>
    <dbReference type="NCBI Taxonomy" id="194707"/>
    <lineage>
        <taxon>Eukaryota</taxon>
        <taxon>Viridiplantae</taxon>
        <taxon>Streptophyta</taxon>
        <taxon>Embryophyta</taxon>
        <taxon>Tracheophyta</taxon>
        <taxon>Spermatophyta</taxon>
        <taxon>Magnoliopsida</taxon>
        <taxon>eudicotyledons</taxon>
        <taxon>Gunneridae</taxon>
        <taxon>Pentapetalae</taxon>
        <taxon>Dilleniales</taxon>
        <taxon>Dilleniaceae</taxon>
        <taxon>Dillenia</taxon>
    </lineage>
</organism>
<feature type="compositionally biased region" description="Polar residues" evidence="1">
    <location>
        <begin position="1038"/>
        <end position="1047"/>
    </location>
</feature>
<feature type="compositionally biased region" description="Polar residues" evidence="1">
    <location>
        <begin position="278"/>
        <end position="299"/>
    </location>
</feature>
<dbReference type="AlphaFoldDB" id="A0AAN8W7P2"/>
<feature type="region of interest" description="Disordered" evidence="1">
    <location>
        <begin position="1038"/>
        <end position="1057"/>
    </location>
</feature>
<feature type="compositionally biased region" description="Basic and acidic residues" evidence="1">
    <location>
        <begin position="872"/>
        <end position="888"/>
    </location>
</feature>
<feature type="compositionally biased region" description="Polar residues" evidence="1">
    <location>
        <begin position="446"/>
        <end position="463"/>
    </location>
</feature>
<feature type="compositionally biased region" description="Polar residues" evidence="1">
    <location>
        <begin position="976"/>
        <end position="987"/>
    </location>
</feature>
<feature type="compositionally biased region" description="Basic residues" evidence="1">
    <location>
        <begin position="489"/>
        <end position="500"/>
    </location>
</feature>
<feature type="compositionally biased region" description="Polar residues" evidence="1">
    <location>
        <begin position="861"/>
        <end position="870"/>
    </location>
</feature>
<feature type="compositionally biased region" description="Low complexity" evidence="1">
    <location>
        <begin position="397"/>
        <end position="409"/>
    </location>
</feature>
<dbReference type="GO" id="GO:0009416">
    <property type="term" value="P:response to light stimulus"/>
    <property type="evidence" value="ECO:0007669"/>
    <property type="project" value="TreeGrafter"/>
</dbReference>
<name>A0AAN8W7P2_9MAGN</name>
<sequence>MDSSTRLDHALFQLTPTRTRCDLVIFASGKSEKLASGLLEPFLSHLRFAKELIPKGGYSITLSPPESAASNAIWFTKGTLERFVRFVSTPEVLERFVTIEREILQIENSIQSIEPAEVNRTEGNGSDTDGISKNSTAASKSKGDSDANGDTVLEENSKVRLQRVLESRKAVLRKEQAMAYARALVAGFEMDHIDDLITFADVFGASRLREACLNFLELCKKKHEDGIWMDELASMQASQAELSYLGTSGIVLASENSNSGQNIMLNFQNGGLFGGKTNSSGDASVDSSLNRGSSENNQAPMAPADGKAQIPVSWPNHVPQYMHNFQGPMYPQVPPYQGYFYHGMQVGAPYYPGNPQWPLNREDSGFSRDLGMDDHISFFRNKGRHSNVKGRKNSVQDDNTNHSNSSSGSDSDDYLQHEKKLSSSEQHRGKKHGKKTSRKVVIRNINYITSKRNGDKGSTSGENSSDEDEYIDGNSLKQQVEEAVGSLERRHKSNSRHHKKKDDSEHISSTNGFLDAEEQEPDNEKDVKGKTNENWGAFQNLLMREREPNSDDVQQHPIKFQDEHFTSRGFQEETSSVFTLEQEARTKPRALSSDSFLLTGRDSGYENKTSIGNFENDENARLTIKTKGNTDEELLFSQRLGQSGNYAPQTLTDSTAESSSIIRSQNGEDWFLGNQTNKSDDQNESIDLKIFEGHYASSMGPDSHIEPAKKDPFIDDSIMIQTRSFVDDQLESQLRTDLSLVLDIVGAKLKDNNGADNSLDKYESSGTYEPDDLCMVLDRDSAAEQAVPSWTPELEYEYDITLPEDDKRLSVVEANAPLENGSNGKDVETPEKKALSKEIKQKGSRIPGKNKPDIISRTKRPNSGNRTVVQKSKSEKEEENRKRMEELLIQRQKRIAERSAASGATSLMTRRSPLASKTGVTSVKLEKPKTQTTLQETKPINKPVLRSSTIDRLATARTNPKVATEPKSAEAKKVPSNGNGMNSTTPTKKAAGADKKKPSPKPAKPSDGDNGLNEVLSVVSDVRGKDDNNDVVAALSEQSRAVQNAGDSSEEIKEVRGTSSIEKTEVKGISLIDNLDNGICNENTVGGDSSVPSQEHILQNDYIKCVNGSSLGPCEDKTIPIDHVKEITNVPTQPFTSLPTKVVDSVALNFEDVGEANEKFVVSPEISEIEVSTPPPDNGFSPEPTHYRKKWNSGENSPKASKGFRKLLMFVRKSGNSPASRIKQSSGGHGALVYCHAFAD</sequence>
<protein>
    <recommendedName>
        <fullName evidence="4">COP1-interacting protein 7</fullName>
    </recommendedName>
</protein>
<feature type="compositionally biased region" description="Basic and acidic residues" evidence="1">
    <location>
        <begin position="522"/>
        <end position="531"/>
    </location>
</feature>
<feature type="region of interest" description="Disordered" evidence="1">
    <location>
        <begin position="837"/>
        <end position="1013"/>
    </location>
</feature>
<accession>A0AAN8W7P2</accession>
<feature type="compositionally biased region" description="Basic and acidic residues" evidence="1">
    <location>
        <begin position="414"/>
        <end position="427"/>
    </location>
</feature>
<feature type="non-terminal residue" evidence="2">
    <location>
        <position position="1240"/>
    </location>
</feature>
<evidence type="ECO:0000256" key="1">
    <source>
        <dbReference type="SAM" id="MobiDB-lite"/>
    </source>
</evidence>
<feature type="region of interest" description="Disordered" evidence="1">
    <location>
        <begin position="278"/>
        <end position="306"/>
    </location>
</feature>
<dbReference type="Proteomes" id="UP001370490">
    <property type="component" value="Unassembled WGS sequence"/>
</dbReference>
<feature type="region of interest" description="Disordered" evidence="1">
    <location>
        <begin position="115"/>
        <end position="152"/>
    </location>
</feature>
<feature type="compositionally biased region" description="Basic residues" evidence="1">
    <location>
        <begin position="381"/>
        <end position="392"/>
    </location>
</feature>
<gene>
    <name evidence="2" type="ORF">RJ641_000223</name>
</gene>
<feature type="region of interest" description="Disordered" evidence="1">
    <location>
        <begin position="639"/>
        <end position="659"/>
    </location>
</feature>
<feature type="compositionally biased region" description="Basic residues" evidence="1">
    <location>
        <begin position="428"/>
        <end position="441"/>
    </location>
</feature>
<feature type="compositionally biased region" description="Polar residues" evidence="1">
    <location>
        <begin position="121"/>
        <end position="139"/>
    </location>
</feature>
<dbReference type="PANTHER" id="PTHR31008:SF4">
    <property type="entry name" value="COP1-INTERACTING PROTEIN 7"/>
    <property type="match status" value="1"/>
</dbReference>
<dbReference type="PANTHER" id="PTHR31008">
    <property type="entry name" value="COP1-INTERACTING PROTEIN-RELATED"/>
    <property type="match status" value="1"/>
</dbReference>
<dbReference type="EMBL" id="JBAMMX010000001">
    <property type="protein sequence ID" value="KAK6946750.1"/>
    <property type="molecule type" value="Genomic_DNA"/>
</dbReference>
<evidence type="ECO:0000313" key="3">
    <source>
        <dbReference type="Proteomes" id="UP001370490"/>
    </source>
</evidence>
<feature type="region of interest" description="Disordered" evidence="1">
    <location>
        <begin position="381"/>
        <end position="531"/>
    </location>
</feature>
<feature type="region of interest" description="Disordered" evidence="1">
    <location>
        <begin position="1168"/>
        <end position="1200"/>
    </location>
</feature>
<keyword evidence="3" id="KW-1185">Reference proteome</keyword>
<dbReference type="GO" id="GO:0045893">
    <property type="term" value="P:positive regulation of DNA-templated transcription"/>
    <property type="evidence" value="ECO:0007669"/>
    <property type="project" value="TreeGrafter"/>
</dbReference>
<evidence type="ECO:0000313" key="2">
    <source>
        <dbReference type="EMBL" id="KAK6946750.1"/>
    </source>
</evidence>
<proteinExistence type="predicted"/>
<reference evidence="2 3" key="1">
    <citation type="submission" date="2023-12" db="EMBL/GenBank/DDBJ databases">
        <title>A high-quality genome assembly for Dillenia turbinata (Dilleniales).</title>
        <authorList>
            <person name="Chanderbali A."/>
        </authorList>
    </citation>
    <scope>NUCLEOTIDE SEQUENCE [LARGE SCALE GENOMIC DNA]</scope>
    <source>
        <strain evidence="2">LSX21</strain>
        <tissue evidence="2">Leaf</tissue>
    </source>
</reference>